<reference evidence="4" key="1">
    <citation type="submission" date="2022-11" db="UniProtKB">
        <authorList>
            <consortium name="EnsemblMetazoa"/>
        </authorList>
    </citation>
    <scope>IDENTIFICATION</scope>
</reference>
<dbReference type="GO" id="GO:0061608">
    <property type="term" value="F:nuclear import signal receptor activity"/>
    <property type="evidence" value="ECO:0007669"/>
    <property type="project" value="TreeGrafter"/>
</dbReference>
<dbReference type="PANTHER" id="PTHR12925:SF0">
    <property type="entry name" value="PROTEIN HIKESHI"/>
    <property type="match status" value="1"/>
</dbReference>
<evidence type="ECO:0000313" key="4">
    <source>
        <dbReference type="EnsemblMetazoa" id="XP_038053021.1"/>
    </source>
</evidence>
<dbReference type="GO" id="GO:0005634">
    <property type="term" value="C:nucleus"/>
    <property type="evidence" value="ECO:0007669"/>
    <property type="project" value="TreeGrafter"/>
</dbReference>
<dbReference type="GO" id="GO:0006606">
    <property type="term" value="P:protein import into nucleus"/>
    <property type="evidence" value="ECO:0007669"/>
    <property type="project" value="TreeGrafter"/>
</dbReference>
<comment type="similarity">
    <text evidence="1">Belongs to the OPI10 family.</text>
</comment>
<organism evidence="4 5">
    <name type="scientific">Patiria miniata</name>
    <name type="common">Bat star</name>
    <name type="synonym">Asterina miniata</name>
    <dbReference type="NCBI Taxonomy" id="46514"/>
    <lineage>
        <taxon>Eukaryota</taxon>
        <taxon>Metazoa</taxon>
        <taxon>Echinodermata</taxon>
        <taxon>Eleutherozoa</taxon>
        <taxon>Asterozoa</taxon>
        <taxon>Asteroidea</taxon>
        <taxon>Valvatacea</taxon>
        <taxon>Valvatida</taxon>
        <taxon>Asterinidae</taxon>
        <taxon>Patiria</taxon>
    </lineage>
</organism>
<evidence type="ECO:0000259" key="2">
    <source>
        <dbReference type="Pfam" id="PF05603"/>
    </source>
</evidence>
<dbReference type="RefSeq" id="XP_038053021.1">
    <property type="nucleotide sequence ID" value="XM_038197093.1"/>
</dbReference>
<dbReference type="InterPro" id="IPR048364">
    <property type="entry name" value="Hikeshi-like_C"/>
</dbReference>
<accession>A0A913ZPN1</accession>
<proteinExistence type="inferred from homology"/>
<dbReference type="Pfam" id="PF05603">
    <property type="entry name" value="Hikeshi-like_N"/>
    <property type="match status" value="1"/>
</dbReference>
<dbReference type="GO" id="GO:0005829">
    <property type="term" value="C:cytosol"/>
    <property type="evidence" value="ECO:0007669"/>
    <property type="project" value="TreeGrafter"/>
</dbReference>
<name>A0A913ZPN1_PATMI</name>
<evidence type="ECO:0000313" key="5">
    <source>
        <dbReference type="Proteomes" id="UP000887568"/>
    </source>
</evidence>
<protein>
    <recommendedName>
        <fullName evidence="6">Hikeshi-like domain-containing protein</fullName>
    </recommendedName>
</protein>
<dbReference type="PANTHER" id="PTHR12925">
    <property type="entry name" value="HIKESHI FAMILY MEMBER"/>
    <property type="match status" value="1"/>
</dbReference>
<dbReference type="AlphaFoldDB" id="A0A913ZPN1"/>
<sequence length="199" mass="22198">MFGCLVAGRLVQTDMQQVDLTHFVFNIENADAVNHIVVFLTGTMPFPEGMGGAIHFSWPSPEGVAWQFLGYITNEKPSAIFKISGLKKGNISANNPFMQATQPGQQMNTVSQIGIAVEPTAQIAQQIPAKNTQTSNVSNFTEFTTKMLENFYNFASSFGITQAQMTPQPDVSWVPLTVLDKWYETFKRKMSQDVNFWKS</sequence>
<dbReference type="Pfam" id="PF21057">
    <property type="entry name" value="Hikeshi-like_C"/>
    <property type="match status" value="1"/>
</dbReference>
<dbReference type="InterPro" id="IPR008493">
    <property type="entry name" value="Hikeshi-like_N"/>
</dbReference>
<feature type="domain" description="Hikeshi-like N-terminal" evidence="2">
    <location>
        <begin position="6"/>
        <end position="133"/>
    </location>
</feature>
<evidence type="ECO:0008006" key="6">
    <source>
        <dbReference type="Google" id="ProtNLM"/>
    </source>
</evidence>
<evidence type="ECO:0000256" key="1">
    <source>
        <dbReference type="ARBA" id="ARBA00006623"/>
    </source>
</evidence>
<dbReference type="GeneID" id="119725615"/>
<feature type="domain" description="Hikeshi-like C-terminal" evidence="3">
    <location>
        <begin position="139"/>
        <end position="198"/>
    </location>
</feature>
<dbReference type="InterPro" id="IPR031318">
    <property type="entry name" value="OPI10"/>
</dbReference>
<dbReference type="OMA" id="WWAKFER"/>
<dbReference type="Proteomes" id="UP000887568">
    <property type="component" value="Unplaced"/>
</dbReference>
<keyword evidence="5" id="KW-1185">Reference proteome</keyword>
<dbReference type="EnsemblMetazoa" id="XM_038197093.1">
    <property type="protein sequence ID" value="XP_038053021.1"/>
    <property type="gene ID" value="LOC119725615"/>
</dbReference>
<evidence type="ECO:0000259" key="3">
    <source>
        <dbReference type="Pfam" id="PF21057"/>
    </source>
</evidence>
<dbReference type="CTD" id="51501"/>
<dbReference type="GO" id="GO:0030544">
    <property type="term" value="F:Hsp70 protein binding"/>
    <property type="evidence" value="ECO:0007669"/>
    <property type="project" value="TreeGrafter"/>
</dbReference>
<dbReference type="OrthoDB" id="10248398at2759"/>